<dbReference type="AlphaFoldDB" id="A0A1B0A0I3"/>
<dbReference type="VEuPathDB" id="VectorBase:GPAI030665"/>
<sequence>MCKNKVIALQSSSLTFSIVRFVIHCHKQNEMHGMTTYSSTEYHYYADAIVVAAVVVVLIANENIENAILDRNSIVVNRVMTRCLNVKNVPVNRVVECVNEDAKHCYIYFLPKHAEDINFLQILKSISAHPLYLGFATTNRGEKNIQMSVLLERHFCIHASAGRFKCLLIKNYNVTNP</sequence>
<evidence type="ECO:0000256" key="1">
    <source>
        <dbReference type="SAM" id="Phobius"/>
    </source>
</evidence>
<reference evidence="3" key="1">
    <citation type="submission" date="2014-03" db="EMBL/GenBank/DDBJ databases">
        <authorList>
            <person name="Aksoy S."/>
            <person name="Warren W."/>
            <person name="Wilson R.K."/>
        </authorList>
    </citation>
    <scope>NUCLEOTIDE SEQUENCE [LARGE SCALE GENOMIC DNA]</scope>
    <source>
        <strain evidence="3">IAEA</strain>
    </source>
</reference>
<feature type="transmembrane region" description="Helical" evidence="1">
    <location>
        <begin position="6"/>
        <end position="23"/>
    </location>
</feature>
<keyword evidence="1" id="KW-0472">Membrane</keyword>
<accession>A0A1B0A0I3</accession>
<evidence type="ECO:0000313" key="3">
    <source>
        <dbReference type="Proteomes" id="UP000092445"/>
    </source>
</evidence>
<dbReference type="Proteomes" id="UP000092445">
    <property type="component" value="Unassembled WGS sequence"/>
</dbReference>
<proteinExistence type="predicted"/>
<keyword evidence="3" id="KW-1185">Reference proteome</keyword>
<keyword evidence="1" id="KW-1133">Transmembrane helix</keyword>
<organism evidence="2 3">
    <name type="scientific">Glossina pallidipes</name>
    <name type="common">Tsetse fly</name>
    <dbReference type="NCBI Taxonomy" id="7398"/>
    <lineage>
        <taxon>Eukaryota</taxon>
        <taxon>Metazoa</taxon>
        <taxon>Ecdysozoa</taxon>
        <taxon>Arthropoda</taxon>
        <taxon>Hexapoda</taxon>
        <taxon>Insecta</taxon>
        <taxon>Pterygota</taxon>
        <taxon>Neoptera</taxon>
        <taxon>Endopterygota</taxon>
        <taxon>Diptera</taxon>
        <taxon>Brachycera</taxon>
        <taxon>Muscomorpha</taxon>
        <taxon>Hippoboscoidea</taxon>
        <taxon>Glossinidae</taxon>
        <taxon>Glossina</taxon>
    </lineage>
</organism>
<protein>
    <submittedName>
        <fullName evidence="2">Uncharacterized protein</fullName>
    </submittedName>
</protein>
<evidence type="ECO:0000313" key="2">
    <source>
        <dbReference type="EnsemblMetazoa" id="GPAI030665-PA"/>
    </source>
</evidence>
<feature type="transmembrane region" description="Helical" evidence="1">
    <location>
        <begin position="44"/>
        <end position="61"/>
    </location>
</feature>
<name>A0A1B0A0I3_GLOPL</name>
<reference evidence="2" key="2">
    <citation type="submission" date="2020-05" db="UniProtKB">
        <authorList>
            <consortium name="EnsemblMetazoa"/>
        </authorList>
    </citation>
    <scope>IDENTIFICATION</scope>
    <source>
        <strain evidence="2">IAEA</strain>
    </source>
</reference>
<dbReference type="EnsemblMetazoa" id="GPAI030665-RA">
    <property type="protein sequence ID" value="GPAI030665-PA"/>
    <property type="gene ID" value="GPAI030665"/>
</dbReference>
<keyword evidence="1" id="KW-0812">Transmembrane</keyword>